<dbReference type="EMBL" id="CALSDN010000010">
    <property type="protein sequence ID" value="CAH6722608.1"/>
    <property type="molecule type" value="Genomic_DNA"/>
</dbReference>
<dbReference type="Proteomes" id="UP001152531">
    <property type="component" value="Unassembled WGS sequence"/>
</dbReference>
<sequence>MVKRFKKSFIAPIPITISTQIYGLLPNIYPHNPISWIHFFVKYLWIYFKPIPQRSISNLSVVFEDNLFKVLNKQHQERLWDYGFFGKGTLSRSELNWYSSTQKRLHLGDDNFELSNEEITKFRREERVKFKKERTKEQELELKKRKNEISESELQELDEIKKTLIKFRKNNKLKIKQERQVPIEYKDMRPEDQEIIDEESMTLQEIEYLQLSAVETFYLKLIDVIDVFEADQLTLEDVFYKCCGTKTPKPDNQFILSYIAYHHYRSLGWCVRNGIKFGCDYILYKKGPPFSHAEHGILIITEANPKSWTEMQTVSRVIGSVRKNLVLNFIDVPTPNELNEILNDSDDQKFFRLLQLYKVNEILYKRWIPNRTRD</sequence>
<evidence type="ECO:0000313" key="1">
    <source>
        <dbReference type="EMBL" id="CAH6722608.1"/>
    </source>
</evidence>
<keyword evidence="1" id="KW-0378">Hydrolase</keyword>
<comment type="caution">
    <text evidence="1">The sequence shown here is derived from an EMBL/GenBank/DDBJ whole genome shotgun (WGS) entry which is preliminary data.</text>
</comment>
<name>A0ACA9YCX4_9ASCO</name>
<keyword evidence="1" id="KW-0255">Endonuclease</keyword>
<evidence type="ECO:0000313" key="2">
    <source>
        <dbReference type="Proteomes" id="UP001152531"/>
    </source>
</evidence>
<reference evidence="1" key="1">
    <citation type="submission" date="2022-06" db="EMBL/GenBank/DDBJ databases">
        <authorList>
            <person name="Legras J.-L."/>
            <person name="Devillers H."/>
            <person name="Grondin C."/>
        </authorList>
    </citation>
    <scope>NUCLEOTIDE SEQUENCE</scope>
    <source>
        <strain evidence="1">CLIB 1444</strain>
    </source>
</reference>
<keyword evidence="1" id="KW-0540">Nuclease</keyword>
<gene>
    <name evidence="1" type="ORF">CLIB1444_10S02300</name>
</gene>
<accession>A0ACA9YCX4</accession>
<protein>
    <submittedName>
        <fullName evidence="1">tRNA-splicing endonuclease subunit Sen2p</fullName>
    </submittedName>
</protein>
<organism evidence="1 2">
    <name type="scientific">[Candida] jaroonii</name>
    <dbReference type="NCBI Taxonomy" id="467808"/>
    <lineage>
        <taxon>Eukaryota</taxon>
        <taxon>Fungi</taxon>
        <taxon>Dikarya</taxon>
        <taxon>Ascomycota</taxon>
        <taxon>Saccharomycotina</taxon>
        <taxon>Pichiomycetes</taxon>
        <taxon>Debaryomycetaceae</taxon>
        <taxon>Yamadazyma</taxon>
    </lineage>
</organism>
<keyword evidence="2" id="KW-1185">Reference proteome</keyword>
<proteinExistence type="predicted"/>